<organism evidence="1 2">
    <name type="scientific">Rotaria socialis</name>
    <dbReference type="NCBI Taxonomy" id="392032"/>
    <lineage>
        <taxon>Eukaryota</taxon>
        <taxon>Metazoa</taxon>
        <taxon>Spiralia</taxon>
        <taxon>Gnathifera</taxon>
        <taxon>Rotifera</taxon>
        <taxon>Eurotatoria</taxon>
        <taxon>Bdelloidea</taxon>
        <taxon>Philodinida</taxon>
        <taxon>Philodinidae</taxon>
        <taxon>Rotaria</taxon>
    </lineage>
</organism>
<protein>
    <submittedName>
        <fullName evidence="1">Uncharacterized protein</fullName>
    </submittedName>
</protein>
<evidence type="ECO:0000313" key="2">
    <source>
        <dbReference type="Proteomes" id="UP000663848"/>
    </source>
</evidence>
<evidence type="ECO:0000313" key="1">
    <source>
        <dbReference type="EMBL" id="CAF5143876.1"/>
    </source>
</evidence>
<reference evidence="1" key="1">
    <citation type="submission" date="2021-02" db="EMBL/GenBank/DDBJ databases">
        <authorList>
            <person name="Nowell W R."/>
        </authorList>
    </citation>
    <scope>NUCLEOTIDE SEQUENCE</scope>
</reference>
<proteinExistence type="predicted"/>
<feature type="non-terminal residue" evidence="1">
    <location>
        <position position="80"/>
    </location>
</feature>
<dbReference type="InterPro" id="IPR042104">
    <property type="entry name" value="PKS_dehydratase_sf"/>
</dbReference>
<gene>
    <name evidence="1" type="ORF">QYT958_LOCUS47973</name>
</gene>
<dbReference type="Gene3D" id="3.10.129.110">
    <property type="entry name" value="Polyketide synthase dehydratase"/>
    <property type="match status" value="1"/>
</dbReference>
<dbReference type="Proteomes" id="UP000663848">
    <property type="component" value="Unassembled WGS sequence"/>
</dbReference>
<comment type="caution">
    <text evidence="1">The sequence shown here is derived from an EMBL/GenBank/DDBJ whole genome shotgun (WGS) entry which is preliminary data.</text>
</comment>
<dbReference type="AlphaFoldDB" id="A0A822G1L2"/>
<accession>A0A822G1L2</accession>
<feature type="non-terminal residue" evidence="1">
    <location>
        <position position="1"/>
    </location>
</feature>
<name>A0A822G1L2_9BILA</name>
<sequence>RGRIDTGAHLKLHAARGASEPSVFLGSDEFIMSSMEPASVYARLSTRGYQYGNEFQVTESMAASKSKVIGQIQFKQGSDQ</sequence>
<dbReference type="EMBL" id="CAJOBR010093209">
    <property type="protein sequence ID" value="CAF5143876.1"/>
    <property type="molecule type" value="Genomic_DNA"/>
</dbReference>